<reference evidence="5 6" key="1">
    <citation type="journal article" date="2019" name="Int. J. Syst. Evol. Microbiol.">
        <title>The Global Catalogue of Microorganisms (GCM) 10K type strain sequencing project: providing services to taxonomists for standard genome sequencing and annotation.</title>
        <authorList>
            <consortium name="The Broad Institute Genomics Platform"/>
            <consortium name="The Broad Institute Genome Sequencing Center for Infectious Disease"/>
            <person name="Wu L."/>
            <person name="Ma J."/>
        </authorList>
    </citation>
    <scope>NUCLEOTIDE SEQUENCE [LARGE SCALE GENOMIC DNA]</scope>
    <source>
        <strain evidence="5 6">JCM 14718</strain>
    </source>
</reference>
<comment type="caution">
    <text evidence="5">The sequence shown here is derived from an EMBL/GenBank/DDBJ whole genome shotgun (WGS) entry which is preliminary data.</text>
</comment>
<feature type="domain" description="HTH tetR-type" evidence="4">
    <location>
        <begin position="32"/>
        <end position="92"/>
    </location>
</feature>
<dbReference type="PROSITE" id="PS50977">
    <property type="entry name" value="HTH_TETR_2"/>
    <property type="match status" value="1"/>
</dbReference>
<proteinExistence type="predicted"/>
<name>A0ABN2GP03_9ACTN</name>
<evidence type="ECO:0000313" key="6">
    <source>
        <dbReference type="Proteomes" id="UP001500618"/>
    </source>
</evidence>
<evidence type="ECO:0000256" key="3">
    <source>
        <dbReference type="SAM" id="MobiDB-lite"/>
    </source>
</evidence>
<accession>A0ABN2GP03</accession>
<organism evidence="5 6">
    <name type="scientific">Fodinicola feengrottensis</name>
    <dbReference type="NCBI Taxonomy" id="435914"/>
    <lineage>
        <taxon>Bacteria</taxon>
        <taxon>Bacillati</taxon>
        <taxon>Actinomycetota</taxon>
        <taxon>Actinomycetes</taxon>
        <taxon>Mycobacteriales</taxon>
        <taxon>Fodinicola</taxon>
    </lineage>
</organism>
<dbReference type="EMBL" id="BAAANY010000008">
    <property type="protein sequence ID" value="GAA1674321.1"/>
    <property type="molecule type" value="Genomic_DNA"/>
</dbReference>
<evidence type="ECO:0000256" key="1">
    <source>
        <dbReference type="ARBA" id="ARBA00023125"/>
    </source>
</evidence>
<feature type="DNA-binding region" description="H-T-H motif" evidence="2">
    <location>
        <begin position="55"/>
        <end position="74"/>
    </location>
</feature>
<dbReference type="PRINTS" id="PR00455">
    <property type="entry name" value="HTHTETR"/>
</dbReference>
<dbReference type="SUPFAM" id="SSF46689">
    <property type="entry name" value="Homeodomain-like"/>
    <property type="match status" value="1"/>
</dbReference>
<dbReference type="Gene3D" id="1.10.357.10">
    <property type="entry name" value="Tetracycline Repressor, domain 2"/>
    <property type="match status" value="1"/>
</dbReference>
<keyword evidence="6" id="KW-1185">Reference proteome</keyword>
<feature type="region of interest" description="Disordered" evidence="3">
    <location>
        <begin position="1"/>
        <end position="32"/>
    </location>
</feature>
<keyword evidence="1 2" id="KW-0238">DNA-binding</keyword>
<gene>
    <name evidence="5" type="ORF">GCM10009765_24630</name>
</gene>
<dbReference type="PANTHER" id="PTHR30055:SF241">
    <property type="entry name" value="TRANSCRIPTIONAL REGULATORY PROTEIN"/>
    <property type="match status" value="1"/>
</dbReference>
<evidence type="ECO:0000259" key="4">
    <source>
        <dbReference type="PROSITE" id="PS50977"/>
    </source>
</evidence>
<dbReference type="InterPro" id="IPR009057">
    <property type="entry name" value="Homeodomain-like_sf"/>
</dbReference>
<dbReference type="InterPro" id="IPR001647">
    <property type="entry name" value="HTH_TetR"/>
</dbReference>
<dbReference type="Pfam" id="PF00440">
    <property type="entry name" value="TetR_N"/>
    <property type="match status" value="1"/>
</dbReference>
<feature type="compositionally biased region" description="Polar residues" evidence="3">
    <location>
        <begin position="1"/>
        <end position="10"/>
    </location>
</feature>
<dbReference type="PANTHER" id="PTHR30055">
    <property type="entry name" value="HTH-TYPE TRANSCRIPTIONAL REGULATOR RUTR"/>
    <property type="match status" value="1"/>
</dbReference>
<dbReference type="InterPro" id="IPR050109">
    <property type="entry name" value="HTH-type_TetR-like_transc_reg"/>
</dbReference>
<protein>
    <recommendedName>
        <fullName evidence="4">HTH tetR-type domain-containing protein</fullName>
    </recommendedName>
</protein>
<sequence>MLMQRVSNTPRIAPQGVTDGMPEPNRTTKRRAETRRRLVSVAYEVFAEHGIGDAPVELICERAGFTRGAFYSNFTSKEALFLAVYEEQMQVRLDRLRAAVDEVIADPASRHPESLRETLGRIGERFMAPLMSDKTWYLVCAEFRVQALRQPPLRAQTEAAQEKFRQATAEVLTESLRRLGMTLTVSARDAVLVMTATYETALERAIFEEMDSPLDNRFVTEVLPIQMMGLITPL</sequence>
<evidence type="ECO:0000313" key="5">
    <source>
        <dbReference type="EMBL" id="GAA1674321.1"/>
    </source>
</evidence>
<dbReference type="Proteomes" id="UP001500618">
    <property type="component" value="Unassembled WGS sequence"/>
</dbReference>
<evidence type="ECO:0000256" key="2">
    <source>
        <dbReference type="PROSITE-ProRule" id="PRU00335"/>
    </source>
</evidence>